<dbReference type="Gene3D" id="3.40.50.150">
    <property type="entry name" value="Vaccinia Virus protein VP39"/>
    <property type="match status" value="1"/>
</dbReference>
<dbReference type="EMBL" id="UINC01158802">
    <property type="protein sequence ID" value="SVD56536.1"/>
    <property type="molecule type" value="Genomic_DNA"/>
</dbReference>
<evidence type="ECO:0000313" key="1">
    <source>
        <dbReference type="EMBL" id="SVD56536.1"/>
    </source>
</evidence>
<feature type="non-terminal residue" evidence="1">
    <location>
        <position position="1"/>
    </location>
</feature>
<protein>
    <recommendedName>
        <fullName evidence="2">Methyltransferase domain-containing protein</fullName>
    </recommendedName>
</protein>
<organism evidence="1">
    <name type="scientific">marine metagenome</name>
    <dbReference type="NCBI Taxonomy" id="408172"/>
    <lineage>
        <taxon>unclassified sequences</taxon>
        <taxon>metagenomes</taxon>
        <taxon>ecological metagenomes</taxon>
    </lineage>
</organism>
<evidence type="ECO:0008006" key="2">
    <source>
        <dbReference type="Google" id="ProtNLM"/>
    </source>
</evidence>
<feature type="non-terminal residue" evidence="1">
    <location>
        <position position="278"/>
    </location>
</feature>
<dbReference type="InterPro" id="IPR029063">
    <property type="entry name" value="SAM-dependent_MTases_sf"/>
</dbReference>
<reference evidence="1" key="1">
    <citation type="submission" date="2018-05" db="EMBL/GenBank/DDBJ databases">
        <authorList>
            <person name="Lanie J.A."/>
            <person name="Ng W.-L."/>
            <person name="Kazmierczak K.M."/>
            <person name="Andrzejewski T.M."/>
            <person name="Davidsen T.M."/>
            <person name="Wayne K.J."/>
            <person name="Tettelin H."/>
            <person name="Glass J.I."/>
            <person name="Rusch D."/>
            <person name="Podicherti R."/>
            <person name="Tsui H.-C.T."/>
            <person name="Winkler M.E."/>
        </authorList>
    </citation>
    <scope>NUCLEOTIDE SEQUENCE</scope>
</reference>
<accession>A0A382WCD6</accession>
<dbReference type="SUPFAM" id="SSF53335">
    <property type="entry name" value="S-adenosyl-L-methionine-dependent methyltransferases"/>
    <property type="match status" value="1"/>
</dbReference>
<sequence length="278" mass="29716">ASHDIFSDDEVAGLFGHGSLRVGLENFVSRRALLGNVPARVSGDFLAQPGRGSTECMAAVHANYERISETYGADFGGLRAVCRSVCLEQIAQHVTKVSRGLDCAVGTGDVLAALSEVVELHSIVGNALSASMLAQASELGIAGFEPLCGSALELDAKLEPASRDYIACHLLYDYCGVEPMVKMASGLLEPGGIFSSMTSTKAQYDDVFWEQAERHPLLTRLFDVRGGIRAGVTPESHAHHTDLMVAAGLEVLEERELTHALEAHDSGDAWNALYESGW</sequence>
<name>A0A382WCD6_9ZZZZ</name>
<gene>
    <name evidence="1" type="ORF">METZ01_LOCUS409390</name>
</gene>
<proteinExistence type="predicted"/>
<dbReference type="AlphaFoldDB" id="A0A382WCD6"/>